<accession>A0AAN8FQA3</accession>
<evidence type="ECO:0000256" key="3">
    <source>
        <dbReference type="ARBA" id="ARBA00006849"/>
    </source>
</evidence>
<dbReference type="InterPro" id="IPR037165">
    <property type="entry name" value="AldOxase/xan_DH_Mopterin-bd_sf"/>
</dbReference>
<evidence type="ECO:0000256" key="5">
    <source>
        <dbReference type="ARBA" id="ARBA00022723"/>
    </source>
</evidence>
<protein>
    <submittedName>
        <fullName evidence="12">Uncharacterized protein</fullName>
    </submittedName>
</protein>
<comment type="caution">
    <text evidence="12">The sequence shown here is derived from an EMBL/GenBank/DDBJ whole genome shotgun (WGS) entry which is preliminary data.</text>
</comment>
<keyword evidence="7" id="KW-0408">Iron</keyword>
<dbReference type="PANTHER" id="PTHR11908">
    <property type="entry name" value="XANTHINE DEHYDROGENASE"/>
    <property type="match status" value="1"/>
</dbReference>
<sequence length="387" mass="42276">METQGSVAVPGENDEWVIHSSTQSMNLLQLFTSAVLNVPAHRVTVKVKRVGGAFGGKANQSLPPGMWAAVAARALHRPVSVRLTRREDMLITGKRHPAMVKYRVGVDGNGVLRCAYLKALTNGGYAMDVSHMVTWLSSAMADACYLIPTMRVEGYTLKTNKSSNTAFRGFGAPQAFFAMNGLLSHAAHVLNIPLERIMEMNFNRSGGVRLSMEPILNDALLECWNECLQWSDFDERRKEVDLFNKTSKNTKRGIAMSATRMGLSHPGPYEQAAALVQIFMDGTVAVSIGGIEMGQGLNTKCLQVTSRALGIPISLITIIDASTDKTCNAPETGGSQGADIHGRAIQMCCEKLMVGLRPILKENPDWQTAVMKAYHMQLPLQASEHMR</sequence>
<evidence type="ECO:0000259" key="10">
    <source>
        <dbReference type="Pfam" id="PF02738"/>
    </source>
</evidence>
<dbReference type="GO" id="GO:0016491">
    <property type="term" value="F:oxidoreductase activity"/>
    <property type="evidence" value="ECO:0007669"/>
    <property type="project" value="UniProtKB-KW"/>
</dbReference>
<dbReference type="PANTHER" id="PTHR11908:SF139">
    <property type="entry name" value="XANTHINE DEHYDROGENASE-RELATED"/>
    <property type="match status" value="1"/>
</dbReference>
<evidence type="ECO:0000256" key="2">
    <source>
        <dbReference type="ARBA" id="ARBA00001974"/>
    </source>
</evidence>
<dbReference type="Gene3D" id="3.30.365.10">
    <property type="entry name" value="Aldehyde oxidase/xanthine dehydrogenase, molybdopterin binding domain"/>
    <property type="match status" value="4"/>
</dbReference>
<evidence type="ECO:0000256" key="1">
    <source>
        <dbReference type="ARBA" id="ARBA00001924"/>
    </source>
</evidence>
<gene>
    <name evidence="12" type="ORF">GCK32_012761</name>
</gene>
<dbReference type="Pfam" id="PF02738">
    <property type="entry name" value="MoCoBD_1"/>
    <property type="match status" value="1"/>
</dbReference>
<dbReference type="GO" id="GO:0005506">
    <property type="term" value="F:iron ion binding"/>
    <property type="evidence" value="ECO:0007669"/>
    <property type="project" value="InterPro"/>
</dbReference>
<evidence type="ECO:0000256" key="4">
    <source>
        <dbReference type="ARBA" id="ARBA00022714"/>
    </source>
</evidence>
<dbReference type="SUPFAM" id="SSF56003">
    <property type="entry name" value="Molybdenum cofactor-binding domain"/>
    <property type="match status" value="1"/>
</dbReference>
<dbReference type="InterPro" id="IPR016208">
    <property type="entry name" value="Ald_Oxase/xanthine_DH-like"/>
</dbReference>
<feature type="domain" description="Aldehyde oxidase/xanthine dehydrogenase first molybdopterin binding" evidence="10">
    <location>
        <begin position="1"/>
        <end position="202"/>
    </location>
</feature>
<comment type="cofactor">
    <cofactor evidence="1">
        <name>Mo-molybdopterin</name>
        <dbReference type="ChEBI" id="CHEBI:71302"/>
    </cofactor>
</comment>
<comment type="cofactor">
    <cofactor evidence="9">
        <name>[2Fe-2S] cluster</name>
        <dbReference type="ChEBI" id="CHEBI:190135"/>
    </cofactor>
</comment>
<evidence type="ECO:0000256" key="9">
    <source>
        <dbReference type="ARBA" id="ARBA00034078"/>
    </source>
</evidence>
<dbReference type="FunFam" id="3.30.365.10:FF:000002">
    <property type="entry name" value="Xanthine dehydrogenase oxidase"/>
    <property type="match status" value="1"/>
</dbReference>
<feature type="domain" description="Aldehyde oxidase/xanthine dehydrogenase second molybdopterin binding" evidence="11">
    <location>
        <begin position="227"/>
        <end position="385"/>
    </location>
</feature>
<keyword evidence="4" id="KW-0001">2Fe-2S</keyword>
<comment type="similarity">
    <text evidence="3">Belongs to the xanthine dehydrogenase family.</text>
</comment>
<dbReference type="InterPro" id="IPR046867">
    <property type="entry name" value="AldOxase/xan_DH_MoCoBD2"/>
</dbReference>
<name>A0AAN8FQA3_TRICO</name>
<keyword evidence="6" id="KW-0560">Oxidoreductase</keyword>
<organism evidence="12 13">
    <name type="scientific">Trichostrongylus colubriformis</name>
    <name type="common">Black scour worm</name>
    <dbReference type="NCBI Taxonomy" id="6319"/>
    <lineage>
        <taxon>Eukaryota</taxon>
        <taxon>Metazoa</taxon>
        <taxon>Ecdysozoa</taxon>
        <taxon>Nematoda</taxon>
        <taxon>Chromadorea</taxon>
        <taxon>Rhabditida</taxon>
        <taxon>Rhabditina</taxon>
        <taxon>Rhabditomorpha</taxon>
        <taxon>Strongyloidea</taxon>
        <taxon>Trichostrongylidae</taxon>
        <taxon>Trichostrongylus</taxon>
    </lineage>
</organism>
<keyword evidence="8" id="KW-0411">Iron-sulfur</keyword>
<evidence type="ECO:0000313" key="13">
    <source>
        <dbReference type="Proteomes" id="UP001331761"/>
    </source>
</evidence>
<dbReference type="EMBL" id="WIXE01006449">
    <property type="protein sequence ID" value="KAK5981279.1"/>
    <property type="molecule type" value="Genomic_DNA"/>
</dbReference>
<dbReference type="InterPro" id="IPR008274">
    <property type="entry name" value="AldOxase/xan_DH_MoCoBD1"/>
</dbReference>
<dbReference type="AlphaFoldDB" id="A0AAN8FQA3"/>
<evidence type="ECO:0000256" key="8">
    <source>
        <dbReference type="ARBA" id="ARBA00023014"/>
    </source>
</evidence>
<dbReference type="Pfam" id="PF20256">
    <property type="entry name" value="MoCoBD_2"/>
    <property type="match status" value="1"/>
</dbReference>
<evidence type="ECO:0000259" key="11">
    <source>
        <dbReference type="Pfam" id="PF20256"/>
    </source>
</evidence>
<evidence type="ECO:0000313" key="12">
    <source>
        <dbReference type="EMBL" id="KAK5981279.1"/>
    </source>
</evidence>
<keyword evidence="13" id="KW-1185">Reference proteome</keyword>
<evidence type="ECO:0000256" key="7">
    <source>
        <dbReference type="ARBA" id="ARBA00023004"/>
    </source>
</evidence>
<dbReference type="FunFam" id="3.30.365.10:FF:000001">
    <property type="entry name" value="Xanthine dehydrogenase oxidase"/>
    <property type="match status" value="1"/>
</dbReference>
<comment type="cofactor">
    <cofactor evidence="2">
        <name>FAD</name>
        <dbReference type="ChEBI" id="CHEBI:57692"/>
    </cofactor>
</comment>
<dbReference type="Proteomes" id="UP001331761">
    <property type="component" value="Unassembled WGS sequence"/>
</dbReference>
<keyword evidence="5" id="KW-0479">Metal-binding</keyword>
<reference evidence="12 13" key="1">
    <citation type="submission" date="2019-10" db="EMBL/GenBank/DDBJ databases">
        <title>Assembly and Annotation for the nematode Trichostrongylus colubriformis.</title>
        <authorList>
            <person name="Martin J."/>
        </authorList>
    </citation>
    <scope>NUCLEOTIDE SEQUENCE [LARGE SCALE GENOMIC DNA]</scope>
    <source>
        <strain evidence="12">G859</strain>
        <tissue evidence="12">Whole worm</tissue>
    </source>
</reference>
<dbReference type="GO" id="GO:0051537">
    <property type="term" value="F:2 iron, 2 sulfur cluster binding"/>
    <property type="evidence" value="ECO:0007669"/>
    <property type="project" value="UniProtKB-KW"/>
</dbReference>
<evidence type="ECO:0000256" key="6">
    <source>
        <dbReference type="ARBA" id="ARBA00023002"/>
    </source>
</evidence>
<proteinExistence type="inferred from homology"/>